<dbReference type="InterPro" id="IPR016155">
    <property type="entry name" value="Mopterin_synth/thiamin_S_b"/>
</dbReference>
<dbReference type="OrthoDB" id="163636at2"/>
<organism evidence="1 2">
    <name type="scientific">Pseudarthrobacter phenanthrenivorans</name>
    <name type="common">Arthrobacter phenanthrenivorans</name>
    <dbReference type="NCBI Taxonomy" id="361575"/>
    <lineage>
        <taxon>Bacteria</taxon>
        <taxon>Bacillati</taxon>
        <taxon>Actinomycetota</taxon>
        <taxon>Actinomycetes</taxon>
        <taxon>Micrococcales</taxon>
        <taxon>Micrococcaceae</taxon>
        <taxon>Pseudarthrobacter</taxon>
    </lineage>
</organism>
<evidence type="ECO:0000313" key="2">
    <source>
        <dbReference type="Proteomes" id="UP000031196"/>
    </source>
</evidence>
<dbReference type="InterPro" id="IPR010035">
    <property type="entry name" value="Thi_S"/>
</dbReference>
<dbReference type="EMBL" id="JWTB01000010">
    <property type="protein sequence ID" value="KIC68362.1"/>
    <property type="molecule type" value="Genomic_DNA"/>
</dbReference>
<dbReference type="Proteomes" id="UP000031196">
    <property type="component" value="Unassembled WGS sequence"/>
</dbReference>
<reference evidence="1 2" key="1">
    <citation type="submission" date="2014-12" db="EMBL/GenBank/DDBJ databases">
        <title>Genome sequencing of Arthrobacter phenanthrenivorans SWC37.</title>
        <authorList>
            <person name="Tan P.W."/>
            <person name="Chan K.-G."/>
        </authorList>
    </citation>
    <scope>NUCLEOTIDE SEQUENCE [LARGE SCALE GENOMIC DNA]</scope>
    <source>
        <strain evidence="1 2">SWC37</strain>
    </source>
</reference>
<protein>
    <submittedName>
        <fullName evidence="1">Thiamine biosynthesis protein ThiS</fullName>
    </submittedName>
</protein>
<dbReference type="SUPFAM" id="SSF54285">
    <property type="entry name" value="MoaD/ThiS"/>
    <property type="match status" value="1"/>
</dbReference>
<dbReference type="NCBIfam" id="TIGR01683">
    <property type="entry name" value="thiS"/>
    <property type="match status" value="1"/>
</dbReference>
<evidence type="ECO:0000313" key="1">
    <source>
        <dbReference type="EMBL" id="KIC68362.1"/>
    </source>
</evidence>
<dbReference type="Gene3D" id="3.10.20.30">
    <property type="match status" value="1"/>
</dbReference>
<dbReference type="CDD" id="cd00565">
    <property type="entry name" value="Ubl_ThiS"/>
    <property type="match status" value="1"/>
</dbReference>
<accession>A0A0B4DHX7</accession>
<dbReference type="InterPro" id="IPR003749">
    <property type="entry name" value="ThiS/MoaD-like"/>
</dbReference>
<sequence>MNITLNGEPHQVADGASITTLVSQVTGRPLAESGQATDGGKLGVAVAHNAQVVPRSQWFATALAEGDDIELVTAVQGG</sequence>
<dbReference type="RefSeq" id="WP_043450598.1">
    <property type="nucleotide sequence ID" value="NZ_JWTB01000010.1"/>
</dbReference>
<comment type="caution">
    <text evidence="1">The sequence shown here is derived from an EMBL/GenBank/DDBJ whole genome shotgun (WGS) entry which is preliminary data.</text>
</comment>
<dbReference type="AlphaFoldDB" id="A0A0B4DHX7"/>
<dbReference type="InterPro" id="IPR012675">
    <property type="entry name" value="Beta-grasp_dom_sf"/>
</dbReference>
<proteinExistence type="predicted"/>
<dbReference type="PANTHER" id="PTHR34472">
    <property type="entry name" value="SULFUR CARRIER PROTEIN THIS"/>
    <property type="match status" value="1"/>
</dbReference>
<dbReference type="PANTHER" id="PTHR34472:SF1">
    <property type="entry name" value="SULFUR CARRIER PROTEIN THIS"/>
    <property type="match status" value="1"/>
</dbReference>
<dbReference type="Pfam" id="PF02597">
    <property type="entry name" value="ThiS"/>
    <property type="match status" value="1"/>
</dbReference>
<gene>
    <name evidence="1" type="ORF">RM50_05020</name>
</gene>
<name>A0A0B4DHX7_PSEPS</name>